<dbReference type="PANTHER" id="PTHR33064:SF37">
    <property type="entry name" value="RIBONUCLEASE H"/>
    <property type="match status" value="1"/>
</dbReference>
<evidence type="ECO:0000313" key="2">
    <source>
        <dbReference type="Proteomes" id="UP001558613"/>
    </source>
</evidence>
<name>A0ABR3MCL5_9TELE</name>
<keyword evidence="2" id="KW-1185">Reference proteome</keyword>
<dbReference type="InterPro" id="IPR043128">
    <property type="entry name" value="Rev_trsase/Diguanyl_cyclase"/>
</dbReference>
<dbReference type="PANTHER" id="PTHR33064">
    <property type="entry name" value="POL PROTEIN"/>
    <property type="match status" value="1"/>
</dbReference>
<gene>
    <name evidence="1" type="ORF">QQF64_006688</name>
</gene>
<evidence type="ECO:0008006" key="3">
    <source>
        <dbReference type="Google" id="ProtNLM"/>
    </source>
</evidence>
<reference evidence="1 2" key="1">
    <citation type="submission" date="2023-09" db="EMBL/GenBank/DDBJ databases">
        <authorList>
            <person name="Wang M."/>
        </authorList>
    </citation>
    <scope>NUCLEOTIDE SEQUENCE [LARGE SCALE GENOMIC DNA]</scope>
    <source>
        <strain evidence="1">GT-2023</strain>
        <tissue evidence="1">Liver</tissue>
    </source>
</reference>
<sequence length="97" mass="11196">MDQGMVETIWQWPLPQAVKDLQWFLGFANFYRPFIKNFNLLTVPLTSMLCHKSKSLFCSPEAHESLTKLKEAFSRALILRLPHPNHLSRGCIVSVPQ</sequence>
<comment type="caution">
    <text evidence="1">The sequence shown here is derived from an EMBL/GenBank/DDBJ whole genome shotgun (WGS) entry which is preliminary data.</text>
</comment>
<dbReference type="Proteomes" id="UP001558613">
    <property type="component" value="Unassembled WGS sequence"/>
</dbReference>
<organism evidence="1 2">
    <name type="scientific">Cirrhinus molitorella</name>
    <name type="common">mud carp</name>
    <dbReference type="NCBI Taxonomy" id="172907"/>
    <lineage>
        <taxon>Eukaryota</taxon>
        <taxon>Metazoa</taxon>
        <taxon>Chordata</taxon>
        <taxon>Craniata</taxon>
        <taxon>Vertebrata</taxon>
        <taxon>Euteleostomi</taxon>
        <taxon>Actinopterygii</taxon>
        <taxon>Neopterygii</taxon>
        <taxon>Teleostei</taxon>
        <taxon>Ostariophysi</taxon>
        <taxon>Cypriniformes</taxon>
        <taxon>Cyprinidae</taxon>
        <taxon>Labeoninae</taxon>
        <taxon>Labeonini</taxon>
        <taxon>Cirrhinus</taxon>
    </lineage>
</organism>
<proteinExistence type="predicted"/>
<evidence type="ECO:0000313" key="1">
    <source>
        <dbReference type="EMBL" id="KAL1261423.1"/>
    </source>
</evidence>
<protein>
    <recommendedName>
        <fullName evidence="3">Reverse transcriptase</fullName>
    </recommendedName>
</protein>
<accession>A0ABR3MCL5</accession>
<dbReference type="InterPro" id="IPR051320">
    <property type="entry name" value="Viral_Replic_Matur_Polypro"/>
</dbReference>
<dbReference type="Gene3D" id="3.30.70.270">
    <property type="match status" value="1"/>
</dbReference>
<dbReference type="InterPro" id="IPR043502">
    <property type="entry name" value="DNA/RNA_pol_sf"/>
</dbReference>
<dbReference type="EMBL" id="JAYMGO010000014">
    <property type="protein sequence ID" value="KAL1261423.1"/>
    <property type="molecule type" value="Genomic_DNA"/>
</dbReference>
<dbReference type="SUPFAM" id="SSF56672">
    <property type="entry name" value="DNA/RNA polymerases"/>
    <property type="match status" value="1"/>
</dbReference>